<dbReference type="OrthoDB" id="272672at2759"/>
<accession>A0A9W7G758</accession>
<dbReference type="Gene3D" id="3.50.50.60">
    <property type="entry name" value="FAD/NAD(P)-binding domain"/>
    <property type="match status" value="3"/>
</dbReference>
<comment type="caution">
    <text evidence="1">The sequence shown here is derived from an EMBL/GenBank/DDBJ whole genome shotgun (WGS) entry which is preliminary data.</text>
</comment>
<dbReference type="EMBL" id="BRYA01000085">
    <property type="protein sequence ID" value="GMI38445.1"/>
    <property type="molecule type" value="Genomic_DNA"/>
</dbReference>
<dbReference type="SUPFAM" id="SSF51905">
    <property type="entry name" value="FAD/NAD(P)-binding domain"/>
    <property type="match status" value="2"/>
</dbReference>
<dbReference type="AlphaFoldDB" id="A0A9W7G758"/>
<gene>
    <name evidence="1" type="ORF">TrCOL_g1146</name>
</gene>
<evidence type="ECO:0000313" key="1">
    <source>
        <dbReference type="EMBL" id="GMI38445.1"/>
    </source>
</evidence>
<reference evidence="2" key="1">
    <citation type="journal article" date="2023" name="Commun. Biol.">
        <title>Genome analysis of Parmales, the sister group of diatoms, reveals the evolutionary specialization of diatoms from phago-mixotrophs to photoautotrophs.</title>
        <authorList>
            <person name="Ban H."/>
            <person name="Sato S."/>
            <person name="Yoshikawa S."/>
            <person name="Yamada K."/>
            <person name="Nakamura Y."/>
            <person name="Ichinomiya M."/>
            <person name="Sato N."/>
            <person name="Blanc-Mathieu R."/>
            <person name="Endo H."/>
            <person name="Kuwata A."/>
            <person name="Ogata H."/>
        </authorList>
    </citation>
    <scope>NUCLEOTIDE SEQUENCE [LARGE SCALE GENOMIC DNA]</scope>
</reference>
<dbReference type="InterPro" id="IPR036188">
    <property type="entry name" value="FAD/NAD-bd_sf"/>
</dbReference>
<name>A0A9W7G758_9STRA</name>
<dbReference type="Pfam" id="PF13738">
    <property type="entry name" value="Pyr_redox_3"/>
    <property type="match status" value="1"/>
</dbReference>
<evidence type="ECO:0008006" key="3">
    <source>
        <dbReference type="Google" id="ProtNLM"/>
    </source>
</evidence>
<dbReference type="Proteomes" id="UP001165065">
    <property type="component" value="Unassembled WGS sequence"/>
</dbReference>
<organism evidence="1 2">
    <name type="scientific">Triparma columacea</name>
    <dbReference type="NCBI Taxonomy" id="722753"/>
    <lineage>
        <taxon>Eukaryota</taxon>
        <taxon>Sar</taxon>
        <taxon>Stramenopiles</taxon>
        <taxon>Ochrophyta</taxon>
        <taxon>Bolidophyceae</taxon>
        <taxon>Parmales</taxon>
        <taxon>Triparmaceae</taxon>
        <taxon>Triparma</taxon>
    </lineage>
</organism>
<proteinExistence type="predicted"/>
<protein>
    <recommendedName>
        <fullName evidence="3">FAD/NAD(P)-binding domain-containing protein</fullName>
    </recommendedName>
</protein>
<evidence type="ECO:0000313" key="2">
    <source>
        <dbReference type="Proteomes" id="UP001165065"/>
    </source>
</evidence>
<keyword evidence="2" id="KW-1185">Reference proteome</keyword>
<sequence length="967" mass="104823">MMMEFTKSGIGKATARALEKLGLERSTVVTTGKACSLFMKLLITGERLKPNNISRLVMVHPDITTETINGILVRRGGKVKGYGNALDVDVIFDSEKIMDKRLSIIRTSFPKGRSRVMNASFLDLLVPAITEEGLSVSLAVEGPFDPFHIDSMGRQLWFGELSVAMSPFSKQYEHTSEDISPEIQEAWRSPAEAATANLDNSYITVDAPPLAGALVLRGNRCVLVRSLSDPPEWNGMCFPAVKRAESESIIDAATHAMDAMCDIESDEVLPLEDVPPVMVYGNGRPYGKVLLHLFSAVNPPPPGPLENADMEDEDDLYDWYTYPRAMEALPDDASRLALYTVAMALNAAAASNKVPMKWLKSEGGVFGQELFEGKGLQLASSFSAIAATASTSATAAPTTAAPATDQDPAINADLSEMSEDARSSYLAEVDAYKQSMPTSCGFPEHEHEQDEDMPNVEWIDKMEEEDKEEAMKQERVRKEGSDEAEIVIIGASASGLGVATAILTALDLPLDDVRILEASPAVGASFRAWPPSTRFISPSFYSNPFNQMDLNSLAPQGDNGVQAFLRSQGKDIMDAQHPTGKEYADYLDHFASTPGGKNGDKTLKDYISFNTKVESIEPIENNAKGNFKISLTESSPFPTIYARYVIYAGGEYGHPYLPPFARDSPACNHYSKVKDWGVDANGDWVVVGGGEAGIDSACSLYDNIKSGTITVIDKESAPTAIRPGEVVEDPSTALSPRTHARLKAILKSKHFPEKTIKVISEHECVDVSKKGKTYTASISKLGGKKKAPKTDLKANHPIIMATGFKLGASPNCILNGLVEYDKTGRPKLDPQCDMSTKTENLFVCGPMVKHQVTGCGGDAGEEKKDGDDKANSKKAKKVVEVVEEKKDEEVIFCFVYKYRCRFALVAGKILAGYIKEYHVKDGKVDEGGKLAVAQTTAMMDLYKEKGMLITSLEGAVCGKVGACGASC</sequence>